<dbReference type="AlphaFoldDB" id="A0A1V6CDL2"/>
<comment type="caution">
    <text evidence="2">The sequence shown here is derived from an EMBL/GenBank/DDBJ whole genome shotgun (WGS) entry which is preliminary data.</text>
</comment>
<reference evidence="2" key="1">
    <citation type="submission" date="2017-02" db="EMBL/GenBank/DDBJ databases">
        <title>Delving into the versatile metabolic prowess of the omnipresent phylum Bacteroidetes.</title>
        <authorList>
            <person name="Nobu M.K."/>
            <person name="Mei R."/>
            <person name="Narihiro T."/>
            <person name="Kuroda K."/>
            <person name="Liu W.-T."/>
        </authorList>
    </citation>
    <scope>NUCLEOTIDE SEQUENCE</scope>
    <source>
        <strain evidence="2">ADurb.Bin131</strain>
    </source>
</reference>
<organism evidence="2">
    <name type="scientific">candidate division TA06 bacterium ADurb.Bin131</name>
    <dbReference type="NCBI Taxonomy" id="1852827"/>
    <lineage>
        <taxon>Bacteria</taxon>
        <taxon>Bacteria division TA06</taxon>
    </lineage>
</organism>
<dbReference type="EMBL" id="MWDQ01000025">
    <property type="protein sequence ID" value="OQB75019.1"/>
    <property type="molecule type" value="Genomic_DNA"/>
</dbReference>
<feature type="compositionally biased region" description="Basic and acidic residues" evidence="1">
    <location>
        <begin position="23"/>
        <end position="34"/>
    </location>
</feature>
<name>A0A1V6CDL2_UNCT6</name>
<protein>
    <submittedName>
        <fullName evidence="2">Uncharacterized protein</fullName>
    </submittedName>
</protein>
<evidence type="ECO:0000313" key="2">
    <source>
        <dbReference type="EMBL" id="OQB75019.1"/>
    </source>
</evidence>
<dbReference type="Proteomes" id="UP000485562">
    <property type="component" value="Unassembled WGS sequence"/>
</dbReference>
<feature type="compositionally biased region" description="Basic and acidic residues" evidence="1">
    <location>
        <begin position="1"/>
        <end position="15"/>
    </location>
</feature>
<feature type="region of interest" description="Disordered" evidence="1">
    <location>
        <begin position="1"/>
        <end position="34"/>
    </location>
</feature>
<evidence type="ECO:0000256" key="1">
    <source>
        <dbReference type="SAM" id="MobiDB-lite"/>
    </source>
</evidence>
<accession>A0A1V6CDL2</accession>
<sequence>MVLEKVSDIGKIRDDQGEEDEGEICKEISTRSSG</sequence>
<gene>
    <name evidence="2" type="ORF">BWX89_00251</name>
</gene>
<proteinExistence type="predicted"/>